<dbReference type="Pfam" id="PF02645">
    <property type="entry name" value="DegV"/>
    <property type="match status" value="1"/>
</dbReference>
<dbReference type="EMBL" id="CP093326">
    <property type="protein sequence ID" value="UNK44358.1"/>
    <property type="molecule type" value="Genomic_DNA"/>
</dbReference>
<protein>
    <submittedName>
        <fullName evidence="2">DegV family protein</fullName>
    </submittedName>
</protein>
<keyword evidence="3" id="KW-1185">Reference proteome</keyword>
<keyword evidence="1" id="KW-0446">Lipid-binding</keyword>
<name>A0ABY3W5S4_9MICC</name>
<proteinExistence type="predicted"/>
<dbReference type="PANTHER" id="PTHR33434">
    <property type="entry name" value="DEGV DOMAIN-CONTAINING PROTEIN DR_1986-RELATED"/>
    <property type="match status" value="1"/>
</dbReference>
<dbReference type="PANTHER" id="PTHR33434:SF2">
    <property type="entry name" value="FATTY ACID-BINDING PROTEIN TM_1468"/>
    <property type="match status" value="1"/>
</dbReference>
<dbReference type="InterPro" id="IPR003797">
    <property type="entry name" value="DegV"/>
</dbReference>
<dbReference type="Gene3D" id="3.30.1180.10">
    <property type="match status" value="1"/>
</dbReference>
<dbReference type="PROSITE" id="PS51482">
    <property type="entry name" value="DEGV"/>
    <property type="match status" value="1"/>
</dbReference>
<evidence type="ECO:0000256" key="1">
    <source>
        <dbReference type="ARBA" id="ARBA00023121"/>
    </source>
</evidence>
<gene>
    <name evidence="2" type="ORF">MNQ99_10090</name>
</gene>
<dbReference type="InterPro" id="IPR050270">
    <property type="entry name" value="DegV_domain_contain"/>
</dbReference>
<dbReference type="SUPFAM" id="SSF82549">
    <property type="entry name" value="DAK1/DegV-like"/>
    <property type="match status" value="1"/>
</dbReference>
<organism evidence="2 3">
    <name type="scientific">Arthrobacter sulfonylureivorans</name>
    <dbReference type="NCBI Taxonomy" id="2486855"/>
    <lineage>
        <taxon>Bacteria</taxon>
        <taxon>Bacillati</taxon>
        <taxon>Actinomycetota</taxon>
        <taxon>Actinomycetes</taxon>
        <taxon>Micrococcales</taxon>
        <taxon>Micrococcaceae</taxon>
        <taxon>Arthrobacter</taxon>
    </lineage>
</organism>
<dbReference type="Proteomes" id="UP000829069">
    <property type="component" value="Chromosome"/>
</dbReference>
<accession>A0ABY3W5S4</accession>
<dbReference type="NCBIfam" id="TIGR00762">
    <property type="entry name" value="DegV"/>
    <property type="match status" value="1"/>
</dbReference>
<sequence length="315" mass="33617">MNWLEQLLQRSKRLLHQQAARPGQQPRHRVAVVTDSAASLPADWVNQPDTADWLRVVPMPVMISGQIYGEGVDDVASALAVGLAEGRDIKTSRPSPGLLERTYRELEELGFEAIVSIHLSAELSGTIEAAGLAADGVGIPVEVVDTRSAALGQGFAVIDAVIAAQSGFDRQTVAERAKAAAVCSDVYFYVPSLDQLRRGGRISAASGVLGSLLSIKPLLGIRDGAIIPLEKVRTAARAQARLQQLVVRRIEELDYEPRVSVHYFGNESESRAMAETLQQHLSDDVLVTPVPSVLAAHTGLGVIAVVVGPPTPHLG</sequence>
<dbReference type="Gene3D" id="3.40.50.10170">
    <property type="match status" value="1"/>
</dbReference>
<reference evidence="2 3" key="1">
    <citation type="submission" date="2022-03" db="EMBL/GenBank/DDBJ databases">
        <title>Isotopic signatures of nitrous oxide derived from detoxification processes.</title>
        <authorList>
            <person name="Behrendt U."/>
            <person name="Buchen C."/>
            <person name="Well R."/>
            <person name="Ulrich A."/>
            <person name="Rohe L."/>
            <person name="Kolb S."/>
            <person name="Schloter M."/>
            <person name="Horn M.A."/>
            <person name="Augustin J."/>
        </authorList>
    </citation>
    <scope>NUCLEOTIDE SEQUENCE [LARGE SCALE GENOMIC DNA]</scope>
    <source>
        <strain evidence="2 3">S4-C24</strain>
    </source>
</reference>
<evidence type="ECO:0000313" key="3">
    <source>
        <dbReference type="Proteomes" id="UP000829069"/>
    </source>
</evidence>
<dbReference type="InterPro" id="IPR043168">
    <property type="entry name" value="DegV_C"/>
</dbReference>
<evidence type="ECO:0000313" key="2">
    <source>
        <dbReference type="EMBL" id="UNK44358.1"/>
    </source>
</evidence>
<dbReference type="RefSeq" id="WP_127512645.1">
    <property type="nucleotide sequence ID" value="NZ_CP093326.1"/>
</dbReference>